<evidence type="ECO:0000256" key="1">
    <source>
        <dbReference type="SAM" id="MobiDB-lite"/>
    </source>
</evidence>
<feature type="non-terminal residue" evidence="2">
    <location>
        <position position="139"/>
    </location>
</feature>
<evidence type="ECO:0000313" key="3">
    <source>
        <dbReference type="Proteomes" id="UP000479190"/>
    </source>
</evidence>
<dbReference type="AlphaFoldDB" id="A0A6H5I4J0"/>
<proteinExistence type="predicted"/>
<feature type="compositionally biased region" description="Polar residues" evidence="1">
    <location>
        <begin position="26"/>
        <end position="36"/>
    </location>
</feature>
<feature type="region of interest" description="Disordered" evidence="1">
    <location>
        <begin position="26"/>
        <end position="96"/>
    </location>
</feature>
<dbReference type="EMBL" id="CADCXV010000515">
    <property type="protein sequence ID" value="CAB0030701.1"/>
    <property type="molecule type" value="Genomic_DNA"/>
</dbReference>
<reference evidence="2 3" key="1">
    <citation type="submission" date="2020-02" db="EMBL/GenBank/DDBJ databases">
        <authorList>
            <person name="Ferguson B K."/>
        </authorList>
    </citation>
    <scope>NUCLEOTIDE SEQUENCE [LARGE SCALE GENOMIC DNA]</scope>
</reference>
<organism evidence="2 3">
    <name type="scientific">Trichogramma brassicae</name>
    <dbReference type="NCBI Taxonomy" id="86971"/>
    <lineage>
        <taxon>Eukaryota</taxon>
        <taxon>Metazoa</taxon>
        <taxon>Ecdysozoa</taxon>
        <taxon>Arthropoda</taxon>
        <taxon>Hexapoda</taxon>
        <taxon>Insecta</taxon>
        <taxon>Pterygota</taxon>
        <taxon>Neoptera</taxon>
        <taxon>Endopterygota</taxon>
        <taxon>Hymenoptera</taxon>
        <taxon>Apocrita</taxon>
        <taxon>Proctotrupomorpha</taxon>
        <taxon>Chalcidoidea</taxon>
        <taxon>Trichogrammatidae</taxon>
        <taxon>Trichogramma</taxon>
    </lineage>
</organism>
<protein>
    <submittedName>
        <fullName evidence="2">Uncharacterized protein</fullName>
    </submittedName>
</protein>
<gene>
    <name evidence="2" type="ORF">TBRA_LOCUS2697</name>
</gene>
<accession>A0A6H5I4J0</accession>
<keyword evidence="3" id="KW-1185">Reference proteome</keyword>
<evidence type="ECO:0000313" key="2">
    <source>
        <dbReference type="EMBL" id="CAB0030701.1"/>
    </source>
</evidence>
<sequence length="139" mass="15456">MLSVVSKLFPFTKNKVNMARPLFEKSASSSSTNHRPPSTPTAVAGLFGAPQSLSPTSRGHSRRPAETTHSHRPALQQPARLQHTDTSSCEPNDAARRKRLIVRTDFAMTSCGYSRSLKYRDYPKKVHHRVPDPNLVPIP</sequence>
<dbReference type="Proteomes" id="UP000479190">
    <property type="component" value="Unassembled WGS sequence"/>
</dbReference>
<name>A0A6H5I4J0_9HYME</name>